<organism evidence="3 4">
    <name type="scientific">Protea cynaroides</name>
    <dbReference type="NCBI Taxonomy" id="273540"/>
    <lineage>
        <taxon>Eukaryota</taxon>
        <taxon>Viridiplantae</taxon>
        <taxon>Streptophyta</taxon>
        <taxon>Embryophyta</taxon>
        <taxon>Tracheophyta</taxon>
        <taxon>Spermatophyta</taxon>
        <taxon>Magnoliopsida</taxon>
        <taxon>Proteales</taxon>
        <taxon>Proteaceae</taxon>
        <taxon>Protea</taxon>
    </lineage>
</organism>
<feature type="signal peptide" evidence="1">
    <location>
        <begin position="1"/>
        <end position="21"/>
    </location>
</feature>
<evidence type="ECO:0000256" key="1">
    <source>
        <dbReference type="SAM" id="SignalP"/>
    </source>
</evidence>
<dbReference type="PROSITE" id="PS51277">
    <property type="entry name" value="BURP"/>
    <property type="match status" value="1"/>
</dbReference>
<dbReference type="OrthoDB" id="1909293at2759"/>
<dbReference type="Pfam" id="PF03181">
    <property type="entry name" value="BURP"/>
    <property type="match status" value="1"/>
</dbReference>
<keyword evidence="4" id="KW-1185">Reference proteome</keyword>
<evidence type="ECO:0000313" key="4">
    <source>
        <dbReference type="Proteomes" id="UP001141806"/>
    </source>
</evidence>
<keyword evidence="1" id="KW-0732">Signal</keyword>
<comment type="caution">
    <text evidence="3">The sequence shown here is derived from an EMBL/GenBank/DDBJ whole genome shotgun (WGS) entry which is preliminary data.</text>
</comment>
<feature type="chain" id="PRO_5040412085" description="BURP domain-containing protein" evidence="1">
    <location>
        <begin position="22"/>
        <end position="301"/>
    </location>
</feature>
<protein>
    <recommendedName>
        <fullName evidence="2">BURP domain-containing protein</fullName>
    </recommendedName>
</protein>
<name>A0A9Q0R2V2_9MAGN</name>
<dbReference type="AlphaFoldDB" id="A0A9Q0R2V2"/>
<dbReference type="InterPro" id="IPR004873">
    <property type="entry name" value="BURP_dom"/>
</dbReference>
<dbReference type="SMART" id="SM01045">
    <property type="entry name" value="BURP"/>
    <property type="match status" value="1"/>
</dbReference>
<dbReference type="PANTHER" id="PTHR31236">
    <property type="entry name" value="BURP DOMAIN PROTEIN USPL1-LIKE"/>
    <property type="match status" value="1"/>
</dbReference>
<reference evidence="3" key="1">
    <citation type="journal article" date="2023" name="Plant J.">
        <title>The genome of the king protea, Protea cynaroides.</title>
        <authorList>
            <person name="Chang J."/>
            <person name="Duong T.A."/>
            <person name="Schoeman C."/>
            <person name="Ma X."/>
            <person name="Roodt D."/>
            <person name="Barker N."/>
            <person name="Li Z."/>
            <person name="Van de Peer Y."/>
            <person name="Mizrachi E."/>
        </authorList>
    </citation>
    <scope>NUCLEOTIDE SEQUENCE</scope>
    <source>
        <tissue evidence="3">Young leaves</tissue>
    </source>
</reference>
<gene>
    <name evidence="3" type="ORF">NE237_031866</name>
</gene>
<evidence type="ECO:0000313" key="3">
    <source>
        <dbReference type="EMBL" id="KAJ4981029.1"/>
    </source>
</evidence>
<proteinExistence type="predicted"/>
<dbReference type="Proteomes" id="UP001141806">
    <property type="component" value="Unassembled WGS sequence"/>
</dbReference>
<dbReference type="InterPro" id="IPR044816">
    <property type="entry name" value="BURP"/>
</dbReference>
<dbReference type="PANTHER" id="PTHR31236:SF32">
    <property type="entry name" value="BURP DOMAIN PROTEIN USPL1-LIKE"/>
    <property type="match status" value="1"/>
</dbReference>
<accession>A0A9Q0R2V2</accession>
<dbReference type="EMBL" id="JAMYWD010000001">
    <property type="protein sequence ID" value="KAJ4981029.1"/>
    <property type="molecule type" value="Genomic_DNA"/>
</dbReference>
<feature type="domain" description="BURP" evidence="2">
    <location>
        <begin position="71"/>
        <end position="296"/>
    </location>
</feature>
<evidence type="ECO:0000259" key="2">
    <source>
        <dbReference type="PROSITE" id="PS51277"/>
    </source>
</evidence>
<sequence>MASSLCFTLMTLILLLTFVSSTISSRTNRKEDLDGYGDHEKLAHTLAHGSHSSVPHMGHMMNKDLPAFKIFFRTDDLKFGRKMQLYFPNPPTSHFISREEADSIPFSLSKLSNILQIFSISRGSPEAEGIENTLRHCESKPVAGETQFCPTSLESMLDFVKSFLGSSSSSTSSSSSVSFNVLSTKIYRSPSQVGILENYTIVEEPIEIWVRKQVGCHPLAFPYAVFYCHQTRDTTVYKLSMIGESSGEKVEAVAVCHRDTADWNPNLVAFQVLGIKPGTEPVCHIFPLGNLLWISSNLIST</sequence>